<proteinExistence type="predicted"/>
<gene>
    <name evidence="1" type="ORF">EBBID32_27960</name>
</gene>
<organism evidence="1 2">
    <name type="scientific">Sphingobium indicum BiD32</name>
    <dbReference type="NCBI Taxonomy" id="1301087"/>
    <lineage>
        <taxon>Bacteria</taxon>
        <taxon>Pseudomonadati</taxon>
        <taxon>Pseudomonadota</taxon>
        <taxon>Alphaproteobacteria</taxon>
        <taxon>Sphingomonadales</taxon>
        <taxon>Sphingomonadaceae</taxon>
        <taxon>Sphingobium</taxon>
    </lineage>
</organism>
<evidence type="ECO:0000313" key="2">
    <source>
        <dbReference type="Proteomes" id="UP000013201"/>
    </source>
</evidence>
<dbReference type="EMBL" id="CAVK010000140">
    <property type="protein sequence ID" value="CCW18443.1"/>
    <property type="molecule type" value="Genomic_DNA"/>
</dbReference>
<reference evidence="2" key="2">
    <citation type="submission" date="2013-04" db="EMBL/GenBank/DDBJ databases">
        <title>Bisphenol A degrading Sphingobium sp. strain BiD32.</title>
        <authorList>
            <person name="Nielsen J.L."/>
            <person name="Zhou N.A."/>
            <person name="Kjeldal H."/>
        </authorList>
    </citation>
    <scope>NUCLEOTIDE SEQUENCE [LARGE SCALE GENOMIC DNA]</scope>
    <source>
        <strain evidence="2">BiD32</strain>
    </source>
</reference>
<keyword evidence="2" id="KW-1185">Reference proteome</keyword>
<protein>
    <submittedName>
        <fullName evidence="1">Uncharacterized protein</fullName>
    </submittedName>
</protein>
<reference evidence="1 2" key="1">
    <citation type="submission" date="2013-03" db="EMBL/GenBank/DDBJ databases">
        <authorList>
            <person name="Le V."/>
        </authorList>
    </citation>
    <scope>NUCLEOTIDE SEQUENCE [LARGE SCALE GENOMIC DNA]</scope>
    <source>
        <strain evidence="1 2">BiD32</strain>
    </source>
</reference>
<dbReference type="AlphaFoldDB" id="N1MSP8"/>
<evidence type="ECO:0000313" key="1">
    <source>
        <dbReference type="EMBL" id="CCW18443.1"/>
    </source>
</evidence>
<dbReference type="Proteomes" id="UP000013201">
    <property type="component" value="Unassembled WGS sequence"/>
</dbReference>
<sequence length="52" mass="5402">MDETGCTSRFANLDHVNSELPLALGDMIPPESAAIFFSGQCHAGSPGRANPA</sequence>
<accession>N1MSP8</accession>
<comment type="caution">
    <text evidence="1">The sequence shown here is derived from an EMBL/GenBank/DDBJ whole genome shotgun (WGS) entry which is preliminary data.</text>
</comment>
<name>N1MSP8_9SPHN</name>